<dbReference type="EMBL" id="QBKS01000001">
    <property type="protein sequence ID" value="PTX57334.1"/>
    <property type="molecule type" value="Genomic_DNA"/>
</dbReference>
<feature type="domain" description="YdhG-like" evidence="1">
    <location>
        <begin position="8"/>
        <end position="107"/>
    </location>
</feature>
<accession>A0A2T6BMS5</accession>
<evidence type="ECO:0000259" key="1">
    <source>
        <dbReference type="Pfam" id="PF08818"/>
    </source>
</evidence>
<dbReference type="AlphaFoldDB" id="A0A2T6BMS5"/>
<dbReference type="RefSeq" id="WP_158269958.1">
    <property type="nucleotide sequence ID" value="NZ_QBKS01000001.1"/>
</dbReference>
<dbReference type="Pfam" id="PF08818">
    <property type="entry name" value="DUF1801"/>
    <property type="match status" value="1"/>
</dbReference>
<evidence type="ECO:0000313" key="2">
    <source>
        <dbReference type="EMBL" id="PTX57334.1"/>
    </source>
</evidence>
<name>A0A2T6BMS5_9RHOB</name>
<proteinExistence type="predicted"/>
<dbReference type="SUPFAM" id="SSF159888">
    <property type="entry name" value="YdhG-like"/>
    <property type="match status" value="1"/>
</dbReference>
<evidence type="ECO:0000313" key="3">
    <source>
        <dbReference type="Proteomes" id="UP000243978"/>
    </source>
</evidence>
<dbReference type="OrthoDB" id="328972at2"/>
<organism evidence="2 3">
    <name type="scientific">Litoreibacter ponti</name>
    <dbReference type="NCBI Taxonomy" id="1510457"/>
    <lineage>
        <taxon>Bacteria</taxon>
        <taxon>Pseudomonadati</taxon>
        <taxon>Pseudomonadota</taxon>
        <taxon>Alphaproteobacteria</taxon>
        <taxon>Rhodobacterales</taxon>
        <taxon>Roseobacteraceae</taxon>
        <taxon>Litoreibacter</taxon>
    </lineage>
</organism>
<reference evidence="2 3" key="1">
    <citation type="submission" date="2018-04" db="EMBL/GenBank/DDBJ databases">
        <title>Genomic Encyclopedia of Archaeal and Bacterial Type Strains, Phase II (KMG-II): from individual species to whole genera.</title>
        <authorList>
            <person name="Goeker M."/>
        </authorList>
    </citation>
    <scope>NUCLEOTIDE SEQUENCE [LARGE SCALE GENOMIC DNA]</scope>
    <source>
        <strain evidence="2 3">DSM 100977</strain>
    </source>
</reference>
<dbReference type="Proteomes" id="UP000243978">
    <property type="component" value="Unassembled WGS sequence"/>
</dbReference>
<comment type="caution">
    <text evidence="2">The sequence shown here is derived from an EMBL/GenBank/DDBJ whole genome shotgun (WGS) entry which is preliminary data.</text>
</comment>
<sequence>MSDLTHKQRAGLDHLRARILACAASKGIAVEESVKWGQPSFKAPHGSPLRIGCPKQGSFALYAHCATSLIADYAALHPGRFEGNCAVLFDTVAEAEAQPLEALIMAALTYHRT</sequence>
<protein>
    <submittedName>
        <fullName evidence="2">Uncharacterized protein DUF1801</fullName>
    </submittedName>
</protein>
<keyword evidence="3" id="KW-1185">Reference proteome</keyword>
<gene>
    <name evidence="2" type="ORF">C8N43_2001</name>
</gene>
<dbReference type="InterPro" id="IPR014922">
    <property type="entry name" value="YdhG-like"/>
</dbReference>